<dbReference type="GO" id="GO:0005886">
    <property type="term" value="C:plasma membrane"/>
    <property type="evidence" value="ECO:0007669"/>
    <property type="project" value="UniProtKB-SubCell"/>
</dbReference>
<feature type="domain" description="Type II secretion system protein GspF" evidence="8">
    <location>
        <begin position="61"/>
        <end position="180"/>
    </location>
</feature>
<evidence type="ECO:0000313" key="11">
    <source>
        <dbReference type="Proteomes" id="UP000253850"/>
    </source>
</evidence>
<sequence>MKYIVKYQENNKIKTKYLSEKQYLNKELPKNIISIKKSFDFFNIFKSKQKIYNRVLIDILYELNLMLEANILFDEAFDILINSASNEQISQFLKSLKYSFSNHINISDKLKEFAFDSFIITLFKIIQDSGNPKKHINILYEILKEEEELKRSIKKVFAYPLILVVSFIFALIGIFNYVVPKFESMFLQNDIKITLATKSLFFIKSLFEQYFFLLISLVILIVFLIVTIYKRNEKLRYFLDKKLFLSLPLISQIYRYRILYRFFYLVHSLLLSRYEFNETINKCKTLINNKYFLDRITRIDSSLKSGKSIYQSFKKANIFDEVVLNIIKTAEISNSLEKTSYEIRTIYKKRFNEKVEIFSIFIEPIFFILIMALIVWLILAIFVPLWSIGDILRT</sequence>
<feature type="transmembrane region" description="Helical" evidence="7">
    <location>
        <begin position="210"/>
        <end position="229"/>
    </location>
</feature>
<keyword evidence="4 7" id="KW-0812">Transmembrane</keyword>
<keyword evidence="6 7" id="KW-0472">Membrane</keyword>
<dbReference type="RefSeq" id="WP_114839810.1">
    <property type="nucleotide sequence ID" value="NZ_CP031217.1"/>
</dbReference>
<evidence type="ECO:0000259" key="8">
    <source>
        <dbReference type="Pfam" id="PF00482"/>
    </source>
</evidence>
<evidence type="ECO:0000256" key="7">
    <source>
        <dbReference type="SAM" id="Phobius"/>
    </source>
</evidence>
<feature type="transmembrane region" description="Helical" evidence="7">
    <location>
        <begin position="357"/>
        <end position="386"/>
    </location>
</feature>
<dbReference type="InterPro" id="IPR018076">
    <property type="entry name" value="T2SS_GspF_dom"/>
</dbReference>
<dbReference type="EMBL" id="PDKM01000007">
    <property type="protein sequence ID" value="RXK09189.1"/>
    <property type="molecule type" value="Genomic_DNA"/>
</dbReference>
<dbReference type="Gene3D" id="1.20.81.30">
    <property type="entry name" value="Type II secretion system (T2SS), domain F"/>
    <property type="match status" value="2"/>
</dbReference>
<name>A0AAX2A5P2_9BACT</name>
<evidence type="ECO:0000256" key="3">
    <source>
        <dbReference type="ARBA" id="ARBA00022475"/>
    </source>
</evidence>
<reference evidence="9 11" key="2">
    <citation type="submission" date="2018-07" db="EMBL/GenBank/DDBJ databases">
        <title>Complete genome of the Arcobacter bivalviorum type strain LMG 26154.</title>
        <authorList>
            <person name="Miller W.G."/>
            <person name="Yee E."/>
            <person name="Bono J.L."/>
        </authorList>
    </citation>
    <scope>NUCLEOTIDE SEQUENCE [LARGE SCALE GENOMIC DNA]</scope>
    <source>
        <strain evidence="9 11">LMG 26154</strain>
    </source>
</reference>
<evidence type="ECO:0000256" key="6">
    <source>
        <dbReference type="ARBA" id="ARBA00023136"/>
    </source>
</evidence>
<dbReference type="InterPro" id="IPR003004">
    <property type="entry name" value="GspF/PilC"/>
</dbReference>
<evidence type="ECO:0000313" key="10">
    <source>
        <dbReference type="EMBL" id="RXK09189.1"/>
    </source>
</evidence>
<evidence type="ECO:0000256" key="4">
    <source>
        <dbReference type="ARBA" id="ARBA00022692"/>
    </source>
</evidence>
<evidence type="ECO:0000256" key="5">
    <source>
        <dbReference type="ARBA" id="ARBA00022989"/>
    </source>
</evidence>
<accession>A0AAX2A5P2</accession>
<comment type="subcellular location">
    <subcellularLocation>
        <location evidence="1">Cell membrane</location>
        <topology evidence="1">Multi-pass membrane protein</topology>
    </subcellularLocation>
</comment>
<protein>
    <submittedName>
        <fullName evidence="10">Transformation system protein</fullName>
    </submittedName>
    <submittedName>
        <fullName evidence="9">Type II secretion/transformation system, F protein</fullName>
    </submittedName>
</protein>
<evidence type="ECO:0000256" key="1">
    <source>
        <dbReference type="ARBA" id="ARBA00004651"/>
    </source>
</evidence>
<dbReference type="Proteomes" id="UP000289193">
    <property type="component" value="Unassembled WGS sequence"/>
</dbReference>
<evidence type="ECO:0000313" key="9">
    <source>
        <dbReference type="EMBL" id="AXH13006.1"/>
    </source>
</evidence>
<evidence type="ECO:0000256" key="2">
    <source>
        <dbReference type="ARBA" id="ARBA00005745"/>
    </source>
</evidence>
<dbReference type="PANTHER" id="PTHR30012:SF0">
    <property type="entry name" value="TYPE II SECRETION SYSTEM PROTEIN F-RELATED"/>
    <property type="match status" value="1"/>
</dbReference>
<proteinExistence type="inferred from homology"/>
<gene>
    <name evidence="9" type="ORF">ABIV_2029</name>
    <name evidence="10" type="ORF">CRV05_11430</name>
</gene>
<dbReference type="Proteomes" id="UP000253850">
    <property type="component" value="Chromosome"/>
</dbReference>
<evidence type="ECO:0000313" key="12">
    <source>
        <dbReference type="Proteomes" id="UP000289193"/>
    </source>
</evidence>
<dbReference type="KEGG" id="hbv:ABIV_2029"/>
<dbReference type="PANTHER" id="PTHR30012">
    <property type="entry name" value="GENERAL SECRETION PATHWAY PROTEIN"/>
    <property type="match status" value="1"/>
</dbReference>
<comment type="similarity">
    <text evidence="2">Belongs to the GSP F family.</text>
</comment>
<dbReference type="AlphaFoldDB" id="A0AAX2A5P2"/>
<dbReference type="PRINTS" id="PR00812">
    <property type="entry name" value="BCTERIALGSPF"/>
</dbReference>
<dbReference type="InterPro" id="IPR042094">
    <property type="entry name" value="T2SS_GspF_sf"/>
</dbReference>
<dbReference type="Pfam" id="PF00482">
    <property type="entry name" value="T2SSF"/>
    <property type="match status" value="2"/>
</dbReference>
<dbReference type="EMBL" id="CP031217">
    <property type="protein sequence ID" value="AXH13006.1"/>
    <property type="molecule type" value="Genomic_DNA"/>
</dbReference>
<reference evidence="10 12" key="1">
    <citation type="submission" date="2017-10" db="EMBL/GenBank/DDBJ databases">
        <title>Genomics of the genus Arcobacter.</title>
        <authorList>
            <person name="Perez-Cataluna A."/>
            <person name="Figueras M.J."/>
        </authorList>
    </citation>
    <scope>NUCLEOTIDE SEQUENCE [LARGE SCALE GENOMIC DNA]</scope>
    <source>
        <strain evidence="10 12">CECT 7835</strain>
    </source>
</reference>
<organism evidence="10 12">
    <name type="scientific">Halarcobacter bivalviorum</name>
    <dbReference type="NCBI Taxonomy" id="663364"/>
    <lineage>
        <taxon>Bacteria</taxon>
        <taxon>Pseudomonadati</taxon>
        <taxon>Campylobacterota</taxon>
        <taxon>Epsilonproteobacteria</taxon>
        <taxon>Campylobacterales</taxon>
        <taxon>Arcobacteraceae</taxon>
        <taxon>Halarcobacter</taxon>
    </lineage>
</organism>
<keyword evidence="12" id="KW-1185">Reference proteome</keyword>
<keyword evidence="3" id="KW-1003">Cell membrane</keyword>
<feature type="domain" description="Type II secretion system protein GspF" evidence="8">
    <location>
        <begin position="269"/>
        <end position="384"/>
    </location>
</feature>
<keyword evidence="5 7" id="KW-1133">Transmembrane helix</keyword>
<feature type="transmembrane region" description="Helical" evidence="7">
    <location>
        <begin position="156"/>
        <end position="179"/>
    </location>
</feature>